<dbReference type="EMBL" id="CP000771">
    <property type="protein sequence ID" value="ABS60655.1"/>
    <property type="molecule type" value="Genomic_DNA"/>
</dbReference>
<dbReference type="eggNOG" id="ENOG5031THU">
    <property type="taxonomic scope" value="Bacteria"/>
</dbReference>
<protein>
    <submittedName>
        <fullName evidence="1">Uncharacterized protein</fullName>
    </submittedName>
</protein>
<dbReference type="HOGENOM" id="CLU_128129_0_0_0"/>
<reference evidence="1 2" key="2">
    <citation type="journal article" date="2009" name="Proc. Natl. Acad. Sci. U.S.A.">
        <title>On the chimeric nature, thermophilic origin, and phylogenetic placement of the Thermotogales.</title>
        <authorList>
            <person name="Zhaxybayeva O."/>
            <person name="Swithers K.S."/>
            <person name="Lapierre P."/>
            <person name="Fournier G.P."/>
            <person name="Bickhart D.M."/>
            <person name="DeBoy R.T."/>
            <person name="Nelson K.E."/>
            <person name="Nesbo C.L."/>
            <person name="Doolittle W.F."/>
            <person name="Gogarten J.P."/>
            <person name="Noll K.M."/>
        </authorList>
    </citation>
    <scope>NUCLEOTIDE SEQUENCE [LARGE SCALE GENOMIC DNA]</scope>
    <source>
        <strain evidence="2">ATCC 35602 / DSM 5306 / Rt17-B1</strain>
    </source>
</reference>
<dbReference type="STRING" id="381764.Fnod_0802"/>
<sequence length="183" mass="20097">MASTISINNSQGPVIVNPTLGYKLDPGEPGIPSGAPASKSVLRVLGQELANYMDFKKQAMEKGGFIIAGGIFLDMQKRGSFLAAVAGKTRVLMYIPGEKNQVNGKPEQQNNQFDTIDFESDLKKSKIEQKIDELYRKLSTTNDPLEAEKLQQQILMLTMAMNALMFGMKIPELLVGMLLNTTV</sequence>
<dbReference type="Proteomes" id="UP000002415">
    <property type="component" value="Chromosome"/>
</dbReference>
<evidence type="ECO:0000313" key="1">
    <source>
        <dbReference type="EMBL" id="ABS60655.1"/>
    </source>
</evidence>
<evidence type="ECO:0000313" key="2">
    <source>
        <dbReference type="Proteomes" id="UP000002415"/>
    </source>
</evidence>
<name>A7HL72_FERNB</name>
<proteinExistence type="predicted"/>
<organism evidence="1 2">
    <name type="scientific">Fervidobacterium nodosum (strain ATCC 35602 / DSM 5306 / Rt17-B1)</name>
    <dbReference type="NCBI Taxonomy" id="381764"/>
    <lineage>
        <taxon>Bacteria</taxon>
        <taxon>Thermotogati</taxon>
        <taxon>Thermotogota</taxon>
        <taxon>Thermotogae</taxon>
        <taxon>Thermotogales</taxon>
        <taxon>Fervidobacteriaceae</taxon>
        <taxon>Fervidobacterium</taxon>
    </lineage>
</organism>
<dbReference type="RefSeq" id="WP_011993971.1">
    <property type="nucleotide sequence ID" value="NC_009718.1"/>
</dbReference>
<dbReference type="OrthoDB" id="46862at2"/>
<dbReference type="AlphaFoldDB" id="A7HL72"/>
<dbReference type="KEGG" id="fno:Fnod_0802"/>
<gene>
    <name evidence="1" type="ordered locus">Fnod_0802</name>
</gene>
<keyword evidence="2" id="KW-1185">Reference proteome</keyword>
<accession>A7HL72</accession>
<reference evidence="1 2" key="1">
    <citation type="submission" date="2007-07" db="EMBL/GenBank/DDBJ databases">
        <title>Complete sequence of Fervidobacterium nodosum Rt17-B1.</title>
        <authorList>
            <consortium name="US DOE Joint Genome Institute"/>
            <person name="Copeland A."/>
            <person name="Lucas S."/>
            <person name="Lapidus A."/>
            <person name="Barry K."/>
            <person name="Glavina del Rio T."/>
            <person name="Dalin E."/>
            <person name="Tice H."/>
            <person name="Pitluck S."/>
            <person name="Saunders E."/>
            <person name="Brettin T."/>
            <person name="Bruce D."/>
            <person name="Detter J.C."/>
            <person name="Han C."/>
            <person name="Schmutz J."/>
            <person name="Larimer F."/>
            <person name="Land M."/>
            <person name="Hauser L."/>
            <person name="Kyrpides N."/>
            <person name="Mikhailova N."/>
            <person name="Nelson K."/>
            <person name="Gogarten J.P."/>
            <person name="Noll K."/>
            <person name="Richardson P."/>
        </authorList>
    </citation>
    <scope>NUCLEOTIDE SEQUENCE [LARGE SCALE GENOMIC DNA]</scope>
    <source>
        <strain evidence="2">ATCC 35602 / DSM 5306 / Rt17-B1</strain>
    </source>
</reference>